<dbReference type="Gene3D" id="3.20.20.70">
    <property type="entry name" value="Aldolase class I"/>
    <property type="match status" value="1"/>
</dbReference>
<accession>A0ABZ0USH4</accession>
<name>A0ABZ0USH4_9RICK</name>
<dbReference type="Pfam" id="PF01791">
    <property type="entry name" value="DeoC"/>
    <property type="match status" value="1"/>
</dbReference>
<dbReference type="InterPro" id="IPR013785">
    <property type="entry name" value="Aldolase_TIM"/>
</dbReference>
<dbReference type="InterPro" id="IPR002915">
    <property type="entry name" value="DeoC/FbaB/LacD_aldolase"/>
</dbReference>
<evidence type="ECO:0000256" key="3">
    <source>
        <dbReference type="ARBA" id="ARBA00049653"/>
    </source>
</evidence>
<keyword evidence="5" id="KW-1185">Reference proteome</keyword>
<proteinExistence type="inferred from homology"/>
<sequence>MTHSLSDMINRNYKARNDAVRDNLLKLVNCGVCKDKNVVIMAVDQGFEHGPHKSFSSNPAAYDPSYHLKLAIECGLSAIAAPLGFMEVLYNDTEEYKKLPKILKLNSNCSAIYPNKREHVQALLSTPQDAERLGCIGVGITIYPGTSSNTKMMEYASRMIAEARGLGLFSVVWSYPRGDGVLGKEQSVDNVSHAVQIACHLGADIVKVKVPKAEFRLLDLEKYITRIRVKFHEYNVDERCRIVADNVISAIKEKHIECKNRDELKKFPGKAIGKITAIIAHFPDSFCKQVIEIIHSIEVEEEFLPYDADAIKKVMQAAFDSKRIVIFSGGEIKEESSVIHDVKAIIAGGGNGSIIGRNIFQRPRDEAVELLKQITDLYSAEEKHNESSECDEK</sequence>
<protein>
    <recommendedName>
        <fullName evidence="1">fructose-bisphosphate aldolase</fullName>
        <ecNumber evidence="1">4.1.2.13</ecNumber>
    </recommendedName>
</protein>
<comment type="similarity">
    <text evidence="3">Belongs to the DeoC/FbaB aldolase family. FbaB subfamily.</text>
</comment>
<dbReference type="PANTHER" id="PTHR47916">
    <property type="entry name" value="FRUCTOSE-BISPHOSPHATE ALDOLASE CLASS 1"/>
    <property type="match status" value="1"/>
</dbReference>
<evidence type="ECO:0000256" key="2">
    <source>
        <dbReference type="ARBA" id="ARBA00023270"/>
    </source>
</evidence>
<keyword evidence="2" id="KW-0704">Schiff base</keyword>
<dbReference type="RefSeq" id="WP_323722507.1">
    <property type="nucleotide sequence ID" value="NZ_CP110343.1"/>
</dbReference>
<dbReference type="PANTHER" id="PTHR47916:SF4">
    <property type="entry name" value="FRUCTOSE-BISPHOSPHATE ALDOLASE CLASS 1"/>
    <property type="match status" value="1"/>
</dbReference>
<dbReference type="SUPFAM" id="SSF51569">
    <property type="entry name" value="Aldolase"/>
    <property type="match status" value="1"/>
</dbReference>
<dbReference type="SMART" id="SM01133">
    <property type="entry name" value="DeoC"/>
    <property type="match status" value="1"/>
</dbReference>
<gene>
    <name evidence="4" type="ORF">Fokcrypt_00383</name>
</gene>
<dbReference type="Proteomes" id="UP001325140">
    <property type="component" value="Chromosome"/>
</dbReference>
<reference evidence="4" key="1">
    <citation type="submission" date="2022-10" db="EMBL/GenBank/DDBJ databases">
        <title>Host association and intracellularity evolved multiple times independently in the Rickettsiales.</title>
        <authorList>
            <person name="Castelli M."/>
            <person name="Nardi T."/>
            <person name="Gammuto L."/>
            <person name="Bellinzona G."/>
            <person name="Sabaneyeva E."/>
            <person name="Potekhin A."/>
            <person name="Serra V."/>
            <person name="Petroni G."/>
            <person name="Sassera D."/>
        </authorList>
    </citation>
    <scope>NUCLEOTIDE SEQUENCE [LARGE SCALE GENOMIC DNA]</scope>
    <source>
        <strain evidence="4">US_Bl 11III1</strain>
    </source>
</reference>
<organism evidence="4 5">
    <name type="scientific">Candidatus Fokinia crypta</name>
    <dbReference type="NCBI Taxonomy" id="1920990"/>
    <lineage>
        <taxon>Bacteria</taxon>
        <taxon>Pseudomonadati</taxon>
        <taxon>Pseudomonadota</taxon>
        <taxon>Alphaproteobacteria</taxon>
        <taxon>Rickettsiales</taxon>
        <taxon>Candidatus Midichloriaceae</taxon>
        <taxon>Candidatus Fokinia</taxon>
    </lineage>
</organism>
<evidence type="ECO:0000256" key="1">
    <source>
        <dbReference type="ARBA" id="ARBA00013068"/>
    </source>
</evidence>
<dbReference type="EMBL" id="CP110343">
    <property type="protein sequence ID" value="WPX97860.1"/>
    <property type="molecule type" value="Genomic_DNA"/>
</dbReference>
<dbReference type="EC" id="4.1.2.13" evidence="1"/>
<dbReference type="InterPro" id="IPR050456">
    <property type="entry name" value="DeoC/FbaB_aldolase"/>
</dbReference>
<evidence type="ECO:0000313" key="4">
    <source>
        <dbReference type="EMBL" id="WPX97860.1"/>
    </source>
</evidence>
<evidence type="ECO:0000313" key="5">
    <source>
        <dbReference type="Proteomes" id="UP001325140"/>
    </source>
</evidence>